<evidence type="ECO:0000313" key="4">
    <source>
        <dbReference type="Proteomes" id="UP000825935"/>
    </source>
</evidence>
<feature type="compositionally biased region" description="Basic and acidic residues" evidence="1">
    <location>
        <begin position="1"/>
        <end position="29"/>
    </location>
</feature>
<keyword evidence="4" id="KW-1185">Reference proteome</keyword>
<feature type="region of interest" description="Disordered" evidence="1">
    <location>
        <begin position="1"/>
        <end position="60"/>
    </location>
</feature>
<dbReference type="Pfam" id="PF12143">
    <property type="entry name" value="PPO1_KFDV"/>
    <property type="match status" value="1"/>
</dbReference>
<protein>
    <recommendedName>
        <fullName evidence="2">Polyphenol oxidase C-terminal domain-containing protein</fullName>
    </recommendedName>
</protein>
<dbReference type="AlphaFoldDB" id="A0A8T2V8I5"/>
<organism evidence="3 4">
    <name type="scientific">Ceratopteris richardii</name>
    <name type="common">Triangle waterfern</name>
    <dbReference type="NCBI Taxonomy" id="49495"/>
    <lineage>
        <taxon>Eukaryota</taxon>
        <taxon>Viridiplantae</taxon>
        <taxon>Streptophyta</taxon>
        <taxon>Embryophyta</taxon>
        <taxon>Tracheophyta</taxon>
        <taxon>Polypodiopsida</taxon>
        <taxon>Polypodiidae</taxon>
        <taxon>Polypodiales</taxon>
        <taxon>Pteridineae</taxon>
        <taxon>Pteridaceae</taxon>
        <taxon>Parkerioideae</taxon>
        <taxon>Ceratopteris</taxon>
    </lineage>
</organism>
<dbReference type="Proteomes" id="UP000825935">
    <property type="component" value="Chromosome 2"/>
</dbReference>
<comment type="caution">
    <text evidence="3">The sequence shown here is derived from an EMBL/GenBank/DDBJ whole genome shotgun (WGS) entry which is preliminary data.</text>
</comment>
<evidence type="ECO:0000259" key="2">
    <source>
        <dbReference type="Pfam" id="PF12143"/>
    </source>
</evidence>
<name>A0A8T2V8I5_CERRI</name>
<evidence type="ECO:0000256" key="1">
    <source>
        <dbReference type="SAM" id="MobiDB-lite"/>
    </source>
</evidence>
<dbReference type="EMBL" id="CM035407">
    <property type="protein sequence ID" value="KAH7443398.1"/>
    <property type="molecule type" value="Genomic_DNA"/>
</dbReference>
<dbReference type="PANTHER" id="PTHR36608:SF1">
    <property type="entry name" value="POLYPHENOL OXIDASE C, CHLOROPLASTIC-LIKE"/>
    <property type="match status" value="1"/>
</dbReference>
<accession>A0A8T2V8I5</accession>
<gene>
    <name evidence="3" type="ORF">KP509_02G032900</name>
</gene>
<dbReference type="OrthoDB" id="1915073at2759"/>
<feature type="domain" description="Polyphenol oxidase C-terminal" evidence="2">
    <location>
        <begin position="56"/>
        <end position="159"/>
    </location>
</feature>
<evidence type="ECO:0000313" key="3">
    <source>
        <dbReference type="EMBL" id="KAH7443398.1"/>
    </source>
</evidence>
<reference evidence="3" key="1">
    <citation type="submission" date="2021-08" db="EMBL/GenBank/DDBJ databases">
        <title>WGS assembly of Ceratopteris richardii.</title>
        <authorList>
            <person name="Marchant D.B."/>
            <person name="Chen G."/>
            <person name="Jenkins J."/>
            <person name="Shu S."/>
            <person name="Leebens-Mack J."/>
            <person name="Grimwood J."/>
            <person name="Schmutz J."/>
            <person name="Soltis P."/>
            <person name="Soltis D."/>
            <person name="Chen Z.-H."/>
        </authorList>
    </citation>
    <scope>NUCLEOTIDE SEQUENCE</scope>
    <source>
        <strain evidence="3">Whitten #5841</strain>
        <tissue evidence="3">Leaf</tissue>
    </source>
</reference>
<sequence length="175" mass="19440">MLHSIKVDDSGAKMEQTEVHEGLKVDGTTRIHVQRPSRKRDGGRRQSSELEDDLNERKQEEEEEEILALRGVRVTADAQLKVDVYISHKDHNACQICSSCSDCALAGSFLIVPSRPRSSVAPLTFVESNHRIGISDVVRNLGIHEDDGFYLSLVPSTSVSGTCALYIRAICLEYE</sequence>
<feature type="compositionally biased region" description="Basic and acidic residues" evidence="1">
    <location>
        <begin position="39"/>
        <end position="48"/>
    </location>
</feature>
<dbReference type="GO" id="GO:0004097">
    <property type="term" value="F:catechol oxidase activity"/>
    <property type="evidence" value="ECO:0007669"/>
    <property type="project" value="InterPro"/>
</dbReference>
<dbReference type="PANTHER" id="PTHR36608">
    <property type="entry name" value="POLYPHENOL OXIDASE C, CHLOROPLASTIC-LIKE"/>
    <property type="match status" value="1"/>
</dbReference>
<dbReference type="InterPro" id="IPR022740">
    <property type="entry name" value="Polyphenol_oxidase_C"/>
</dbReference>
<proteinExistence type="predicted"/>